<evidence type="ECO:0000313" key="2">
    <source>
        <dbReference type="Proteomes" id="UP001651690"/>
    </source>
</evidence>
<keyword evidence="2" id="KW-1185">Reference proteome</keyword>
<dbReference type="EMBL" id="JANDBD010000020">
    <property type="protein sequence ID" value="MCP9276797.1"/>
    <property type="molecule type" value="Genomic_DNA"/>
</dbReference>
<sequence>MRTEFTDFVPAALITHTTAAIRGLQRADISVHHARTTDARISMTFTGIHMTIYSCDAAQGLLEAFDAARGHMANLPREIPSPRAESGSARIALALEWTRRPQYAVLAQTAPNKAGTAAVHWLDLYTGPVTWQIRDQIGLKSTIALLTQVHRTAAAVFLDAAEHSADPTIHVEW</sequence>
<dbReference type="Proteomes" id="UP001651690">
    <property type="component" value="Unassembled WGS sequence"/>
</dbReference>
<dbReference type="RefSeq" id="WP_255065032.1">
    <property type="nucleotide sequence ID" value="NZ_JANDBD010000020.1"/>
</dbReference>
<comment type="caution">
    <text evidence="1">The sequence shown here is derived from an EMBL/GenBank/DDBJ whole genome shotgun (WGS) entry which is preliminary data.</text>
</comment>
<proteinExistence type="predicted"/>
<gene>
    <name evidence="1" type="ORF">NM203_31910</name>
</gene>
<reference evidence="1 2" key="1">
    <citation type="submission" date="2022-06" db="EMBL/GenBank/DDBJ databases">
        <title>Mycolicibacterium sp. CAU 1645 isolated from seawater.</title>
        <authorList>
            <person name="Kim W."/>
        </authorList>
    </citation>
    <scope>NUCLEOTIDE SEQUENCE [LARGE SCALE GENOMIC DNA]</scope>
    <source>
        <strain evidence="1 2">CAU 1645</strain>
    </source>
</reference>
<organism evidence="1 2">
    <name type="scientific">Mycolicibacterium arenosum</name>
    <dbReference type="NCBI Taxonomy" id="2952157"/>
    <lineage>
        <taxon>Bacteria</taxon>
        <taxon>Bacillati</taxon>
        <taxon>Actinomycetota</taxon>
        <taxon>Actinomycetes</taxon>
        <taxon>Mycobacteriales</taxon>
        <taxon>Mycobacteriaceae</taxon>
        <taxon>Mycolicibacterium</taxon>
    </lineage>
</organism>
<protein>
    <submittedName>
        <fullName evidence="1">Uncharacterized protein</fullName>
    </submittedName>
</protein>
<accession>A0ABT1MEG9</accession>
<name>A0ABT1MEG9_9MYCO</name>
<evidence type="ECO:0000313" key="1">
    <source>
        <dbReference type="EMBL" id="MCP9276797.1"/>
    </source>
</evidence>